<protein>
    <recommendedName>
        <fullName evidence="4">SUI1 domain-containing protein</fullName>
    </recommendedName>
</protein>
<keyword evidence="3" id="KW-0648">Protein biosynthesis</keyword>
<name>A0A5J4R511_9ZZZZ</name>
<dbReference type="SUPFAM" id="SSF55159">
    <property type="entry name" value="eIF1-like"/>
    <property type="match status" value="1"/>
</dbReference>
<evidence type="ECO:0000256" key="3">
    <source>
        <dbReference type="ARBA" id="ARBA00022917"/>
    </source>
</evidence>
<keyword evidence="2" id="KW-0810">Translation regulation</keyword>
<evidence type="ECO:0000313" key="5">
    <source>
        <dbReference type="EMBL" id="KAA6328161.1"/>
    </source>
</evidence>
<dbReference type="PANTHER" id="PTHR12789:SF0">
    <property type="entry name" value="DENSITY-REGULATED PROTEIN"/>
    <property type="match status" value="1"/>
</dbReference>
<dbReference type="PANTHER" id="PTHR12789">
    <property type="entry name" value="DENSITY-REGULATED PROTEIN HOMOLOG"/>
    <property type="match status" value="1"/>
</dbReference>
<dbReference type="GO" id="GO:0002188">
    <property type="term" value="P:translation reinitiation"/>
    <property type="evidence" value="ECO:0007669"/>
    <property type="project" value="TreeGrafter"/>
</dbReference>
<evidence type="ECO:0000256" key="2">
    <source>
        <dbReference type="ARBA" id="ARBA00022845"/>
    </source>
</evidence>
<dbReference type="GO" id="GO:0003743">
    <property type="term" value="F:translation initiation factor activity"/>
    <property type="evidence" value="ECO:0007669"/>
    <property type="project" value="InterPro"/>
</dbReference>
<dbReference type="Gene3D" id="3.30.780.10">
    <property type="entry name" value="SUI1-like domain"/>
    <property type="match status" value="1"/>
</dbReference>
<comment type="similarity">
    <text evidence="1">Belongs to the SUI1 family.</text>
</comment>
<dbReference type="InterPro" id="IPR001950">
    <property type="entry name" value="SUI1"/>
</dbReference>
<dbReference type="GO" id="GO:0003729">
    <property type="term" value="F:mRNA binding"/>
    <property type="evidence" value="ECO:0007669"/>
    <property type="project" value="TreeGrafter"/>
</dbReference>
<dbReference type="InterPro" id="IPR050318">
    <property type="entry name" value="DENR/SUI1_TIF"/>
</dbReference>
<dbReference type="GO" id="GO:0001731">
    <property type="term" value="P:formation of translation preinitiation complex"/>
    <property type="evidence" value="ECO:0007669"/>
    <property type="project" value="TreeGrafter"/>
</dbReference>
<dbReference type="GO" id="GO:0006417">
    <property type="term" value="P:regulation of translation"/>
    <property type="evidence" value="ECO:0007669"/>
    <property type="project" value="UniProtKB-KW"/>
</dbReference>
<dbReference type="Pfam" id="PF01253">
    <property type="entry name" value="SUI1"/>
    <property type="match status" value="1"/>
</dbReference>
<evidence type="ECO:0000256" key="1">
    <source>
        <dbReference type="ARBA" id="ARBA00005422"/>
    </source>
</evidence>
<reference evidence="5" key="1">
    <citation type="submission" date="2019-03" db="EMBL/GenBank/DDBJ databases">
        <title>Single cell metagenomics reveals metabolic interactions within the superorganism composed of flagellate Streblomastix strix and complex community of Bacteroidetes bacteria on its surface.</title>
        <authorList>
            <person name="Treitli S.C."/>
            <person name="Kolisko M."/>
            <person name="Husnik F."/>
            <person name="Keeling P."/>
            <person name="Hampl V."/>
        </authorList>
    </citation>
    <scope>NUCLEOTIDE SEQUENCE</scope>
    <source>
        <strain evidence="5">STM</strain>
    </source>
</reference>
<dbReference type="AlphaFoldDB" id="A0A5J4R511"/>
<feature type="domain" description="SUI1" evidence="4">
    <location>
        <begin position="48"/>
        <end position="108"/>
    </location>
</feature>
<dbReference type="CDD" id="cd11567">
    <property type="entry name" value="YciH_like"/>
    <property type="match status" value="1"/>
</dbReference>
<dbReference type="EMBL" id="SNRY01001865">
    <property type="protein sequence ID" value="KAA6328161.1"/>
    <property type="molecule type" value="Genomic_DNA"/>
</dbReference>
<dbReference type="PROSITE" id="PS50296">
    <property type="entry name" value="SUI1"/>
    <property type="match status" value="1"/>
</dbReference>
<sequence length="116" mass="13096">MKKNDWKERSNVVYSTNPDFNYETASNPDDIMTLEPQKQNLRIQLDKKNRGGKTVTLVTNFIGNENDLKELGKLLKAKCGVGGAVKDGEIIIQGDVKQRVSELLKKEGYNRTKIVN</sequence>
<accession>A0A5J4R511</accession>
<comment type="caution">
    <text evidence="5">The sequence shown here is derived from an EMBL/GenBank/DDBJ whole genome shotgun (WGS) entry which is preliminary data.</text>
</comment>
<evidence type="ECO:0000259" key="4">
    <source>
        <dbReference type="PROSITE" id="PS50296"/>
    </source>
</evidence>
<organism evidence="5">
    <name type="scientific">termite gut metagenome</name>
    <dbReference type="NCBI Taxonomy" id="433724"/>
    <lineage>
        <taxon>unclassified sequences</taxon>
        <taxon>metagenomes</taxon>
        <taxon>organismal metagenomes</taxon>
    </lineage>
</organism>
<dbReference type="InterPro" id="IPR005872">
    <property type="entry name" value="SUI1_arc_bac"/>
</dbReference>
<proteinExistence type="inferred from homology"/>
<gene>
    <name evidence="5" type="ORF">EZS27_022908</name>
</gene>
<dbReference type="InterPro" id="IPR036877">
    <property type="entry name" value="SUI1_dom_sf"/>
</dbReference>
<dbReference type="PIRSF" id="PIRSF037511">
    <property type="entry name" value="Transl_init_SUI1_pro"/>
    <property type="match status" value="1"/>
</dbReference>